<dbReference type="KEGG" id="ccro:CMC5_067000"/>
<feature type="domain" description="Putative zinc-finger" evidence="1">
    <location>
        <begin position="5"/>
        <end position="39"/>
    </location>
</feature>
<gene>
    <name evidence="2" type="ORF">CMC5_067000</name>
</gene>
<dbReference type="OrthoDB" id="5519381at2"/>
<dbReference type="InterPro" id="IPR027383">
    <property type="entry name" value="Znf_put"/>
</dbReference>
<organism evidence="2 3">
    <name type="scientific">Chondromyces crocatus</name>
    <dbReference type="NCBI Taxonomy" id="52"/>
    <lineage>
        <taxon>Bacteria</taxon>
        <taxon>Pseudomonadati</taxon>
        <taxon>Myxococcota</taxon>
        <taxon>Polyangia</taxon>
        <taxon>Polyangiales</taxon>
        <taxon>Polyangiaceae</taxon>
        <taxon>Chondromyces</taxon>
    </lineage>
</organism>
<protein>
    <submittedName>
        <fullName evidence="2">Anti-sigma factor</fullName>
    </submittedName>
</protein>
<accession>A0A0K1ENS3</accession>
<evidence type="ECO:0000259" key="1">
    <source>
        <dbReference type="Pfam" id="PF13490"/>
    </source>
</evidence>
<reference evidence="2 3" key="1">
    <citation type="submission" date="2015-07" db="EMBL/GenBank/DDBJ databases">
        <title>Genome analysis of myxobacterium Chondromyces crocatus Cm c5 reveals a high potential for natural compound synthesis and the genetic basis for the loss of fruiting body formation.</title>
        <authorList>
            <person name="Zaburannyi N."/>
            <person name="Bunk B."/>
            <person name="Maier J."/>
            <person name="Overmann J."/>
            <person name="Mueller R."/>
        </authorList>
    </citation>
    <scope>NUCLEOTIDE SEQUENCE [LARGE SCALE GENOMIC DNA]</scope>
    <source>
        <strain evidence="2 3">Cm c5</strain>
    </source>
</reference>
<dbReference type="STRING" id="52.CMC5_067000"/>
<dbReference type="Gene3D" id="1.10.10.1320">
    <property type="entry name" value="Anti-sigma factor, zinc-finger domain"/>
    <property type="match status" value="1"/>
</dbReference>
<name>A0A0K1ENS3_CHOCO</name>
<proteinExistence type="predicted"/>
<sequence length="78" mass="9058">MFITCRQLTEMITDEGEGKLSPVQRLGYRFHLSWCSHCRIYVDQMLTTVETLKALPEEPVPEATQAELLAQFRKHHTP</sequence>
<dbReference type="Proteomes" id="UP000067626">
    <property type="component" value="Chromosome"/>
</dbReference>
<evidence type="ECO:0000313" key="3">
    <source>
        <dbReference type="Proteomes" id="UP000067626"/>
    </source>
</evidence>
<dbReference type="InterPro" id="IPR041916">
    <property type="entry name" value="Anti_sigma_zinc_sf"/>
</dbReference>
<dbReference type="AlphaFoldDB" id="A0A0K1ENS3"/>
<keyword evidence="3" id="KW-1185">Reference proteome</keyword>
<dbReference type="RefSeq" id="WP_050434102.1">
    <property type="nucleotide sequence ID" value="NZ_CP012159.1"/>
</dbReference>
<evidence type="ECO:0000313" key="2">
    <source>
        <dbReference type="EMBL" id="AKT42474.1"/>
    </source>
</evidence>
<dbReference type="Pfam" id="PF13490">
    <property type="entry name" value="zf-HC2"/>
    <property type="match status" value="1"/>
</dbReference>
<dbReference type="EMBL" id="CP012159">
    <property type="protein sequence ID" value="AKT42474.1"/>
    <property type="molecule type" value="Genomic_DNA"/>
</dbReference>